<comment type="caution">
    <text evidence="1">The sequence shown here is derived from an EMBL/GenBank/DDBJ whole genome shotgun (WGS) entry which is preliminary data.</text>
</comment>
<organism evidence="1 2">
    <name type="scientific">Liparis tanakae</name>
    <name type="common">Tanaka's snailfish</name>
    <dbReference type="NCBI Taxonomy" id="230148"/>
    <lineage>
        <taxon>Eukaryota</taxon>
        <taxon>Metazoa</taxon>
        <taxon>Chordata</taxon>
        <taxon>Craniata</taxon>
        <taxon>Vertebrata</taxon>
        <taxon>Euteleostomi</taxon>
        <taxon>Actinopterygii</taxon>
        <taxon>Neopterygii</taxon>
        <taxon>Teleostei</taxon>
        <taxon>Neoteleostei</taxon>
        <taxon>Acanthomorphata</taxon>
        <taxon>Eupercaria</taxon>
        <taxon>Perciformes</taxon>
        <taxon>Cottioidei</taxon>
        <taxon>Cottales</taxon>
        <taxon>Liparidae</taxon>
        <taxon>Liparis</taxon>
    </lineage>
</organism>
<gene>
    <name evidence="1" type="ORF">EYF80_043547</name>
</gene>
<evidence type="ECO:0000313" key="2">
    <source>
        <dbReference type="Proteomes" id="UP000314294"/>
    </source>
</evidence>
<dbReference type="AlphaFoldDB" id="A0A4Z2FYJ1"/>
<accession>A0A4Z2FYJ1</accession>
<dbReference type="EMBL" id="SRLO01000799">
    <property type="protein sequence ID" value="TNN46267.1"/>
    <property type="molecule type" value="Genomic_DNA"/>
</dbReference>
<dbReference type="OrthoDB" id="10464382at2759"/>
<dbReference type="Proteomes" id="UP000314294">
    <property type="component" value="Unassembled WGS sequence"/>
</dbReference>
<keyword evidence="2" id="KW-1185">Reference proteome</keyword>
<evidence type="ECO:0000313" key="1">
    <source>
        <dbReference type="EMBL" id="TNN46267.1"/>
    </source>
</evidence>
<sequence>MKPSAPGTYIASPITGTGSRFTALDRGQHNGSIADNPFFTGLVPAGLLRDCDKKRKDTLVRAVRKATHLYRRVATVNYRTGGGKVNELHVKSRSAKCLVCLVTLVKSSKDRQRAGVKLHCPCNVRVCTTCLNNNPEWHLTMPHFTTCPTLRGFICTVCACFEGVKEKVCCVWMCSRCSSERQNADLACSQCARSLDLGPRRNLYLYLVVRVQPFAWERGTQDRRCL</sequence>
<reference evidence="1 2" key="1">
    <citation type="submission" date="2019-03" db="EMBL/GenBank/DDBJ databases">
        <title>First draft genome of Liparis tanakae, snailfish: a comprehensive survey of snailfish specific genes.</title>
        <authorList>
            <person name="Kim W."/>
            <person name="Song I."/>
            <person name="Jeong J.-H."/>
            <person name="Kim D."/>
            <person name="Kim S."/>
            <person name="Ryu S."/>
            <person name="Song J.Y."/>
            <person name="Lee S.K."/>
        </authorList>
    </citation>
    <scope>NUCLEOTIDE SEQUENCE [LARGE SCALE GENOMIC DNA]</scope>
    <source>
        <tissue evidence="1">Muscle</tissue>
    </source>
</reference>
<name>A0A4Z2FYJ1_9TELE</name>
<proteinExistence type="predicted"/>
<protein>
    <submittedName>
        <fullName evidence="1">Uncharacterized protein</fullName>
    </submittedName>
</protein>